<sequence length="259" mass="29321">MRLLQYVASNELHRYLSALFTMNNIDEAVNTLHGNDETIEWDLLCDNRDLSVIPSFERNIEQELDELRKATQSEFVDLTRLRHYISQAIGSAGGAKGAGIEELGADLTLLRVHLKYCRESYPPDKPHSRVMQAPSAVYLAHWVHGGFLNPIMSLLQSIAELCESKKTGEFPTPSVLPTVEFIENEWTVMLPPFESKSIPFFMHDEIITCSRALQSLAACNLLIKILERYGSGRFSENVQKKGKSTSLTKVCRWNSTILF</sequence>
<evidence type="ECO:0000313" key="2">
    <source>
        <dbReference type="Proteomes" id="UP000053766"/>
    </source>
</evidence>
<dbReference type="Proteomes" id="UP000053766">
    <property type="component" value="Unassembled WGS sequence"/>
</dbReference>
<reference evidence="2" key="2">
    <citation type="journal article" date="2016" name="Sci. Rep.">
        <title>Dictyocaulus viviparus genome, variome and transcriptome elucidate lungworm biology and support future intervention.</title>
        <authorList>
            <person name="McNulty S.N."/>
            <person name="Strube C."/>
            <person name="Rosa B.A."/>
            <person name="Martin J.C."/>
            <person name="Tyagi R."/>
            <person name="Choi Y.J."/>
            <person name="Wang Q."/>
            <person name="Hallsworth Pepin K."/>
            <person name="Zhang X."/>
            <person name="Ozersky P."/>
            <person name="Wilson R.K."/>
            <person name="Sternberg P.W."/>
            <person name="Gasser R.B."/>
            <person name="Mitreva M."/>
        </authorList>
    </citation>
    <scope>NUCLEOTIDE SEQUENCE [LARGE SCALE GENOMIC DNA]</scope>
    <source>
        <strain evidence="2">HannoverDv2000</strain>
    </source>
</reference>
<evidence type="ECO:0000313" key="1">
    <source>
        <dbReference type="EMBL" id="KJH53029.1"/>
    </source>
</evidence>
<proteinExistence type="predicted"/>
<protein>
    <submittedName>
        <fullName evidence="1">Uncharacterized protein</fullName>
    </submittedName>
</protein>
<organism evidence="1 2">
    <name type="scientific">Dictyocaulus viviparus</name>
    <name type="common">Bovine lungworm</name>
    <dbReference type="NCBI Taxonomy" id="29172"/>
    <lineage>
        <taxon>Eukaryota</taxon>
        <taxon>Metazoa</taxon>
        <taxon>Ecdysozoa</taxon>
        <taxon>Nematoda</taxon>
        <taxon>Chromadorea</taxon>
        <taxon>Rhabditida</taxon>
        <taxon>Rhabditina</taxon>
        <taxon>Rhabditomorpha</taxon>
        <taxon>Strongyloidea</taxon>
        <taxon>Metastrongylidae</taxon>
        <taxon>Dictyocaulus</taxon>
    </lineage>
</organism>
<dbReference type="AlphaFoldDB" id="A0A0D8YAJ2"/>
<name>A0A0D8YAJ2_DICVI</name>
<gene>
    <name evidence="1" type="ORF">DICVIV_00714</name>
</gene>
<dbReference type="STRING" id="29172.A0A0D8YAJ2"/>
<keyword evidence="2" id="KW-1185">Reference proteome</keyword>
<dbReference type="EMBL" id="KN716156">
    <property type="protein sequence ID" value="KJH53029.1"/>
    <property type="molecule type" value="Genomic_DNA"/>
</dbReference>
<dbReference type="OrthoDB" id="5850772at2759"/>
<accession>A0A0D8YAJ2</accession>
<reference evidence="1 2" key="1">
    <citation type="submission" date="2013-11" db="EMBL/GenBank/DDBJ databases">
        <title>Draft genome of the bovine lungworm Dictyocaulus viviparus.</title>
        <authorList>
            <person name="Mitreva M."/>
        </authorList>
    </citation>
    <scope>NUCLEOTIDE SEQUENCE [LARGE SCALE GENOMIC DNA]</scope>
    <source>
        <strain evidence="1 2">HannoverDv2000</strain>
    </source>
</reference>